<feature type="transmembrane region" description="Helical" evidence="7">
    <location>
        <begin position="63"/>
        <end position="81"/>
    </location>
</feature>
<evidence type="ECO:0000313" key="10">
    <source>
        <dbReference type="Proteomes" id="UP000284702"/>
    </source>
</evidence>
<dbReference type="GO" id="GO:0016020">
    <property type="term" value="C:membrane"/>
    <property type="evidence" value="ECO:0007669"/>
    <property type="project" value="UniProtKB-SubCell"/>
</dbReference>
<evidence type="ECO:0000256" key="6">
    <source>
        <dbReference type="ARBA" id="ARBA00023136"/>
    </source>
</evidence>
<keyword evidence="4 7" id="KW-0812">Transmembrane</keyword>
<feature type="transmembrane region" description="Helical" evidence="7">
    <location>
        <begin position="176"/>
        <end position="197"/>
    </location>
</feature>
<protein>
    <submittedName>
        <fullName evidence="8">Uncharacterized protein</fullName>
    </submittedName>
</protein>
<reference evidence="8" key="1">
    <citation type="submission" date="2013-12" db="EMBL/GenBank/DDBJ databases">
        <title>The Genome Sequence of Aphanomyces astaci APO3.</title>
        <authorList>
            <consortium name="The Broad Institute Genomics Platform"/>
            <person name="Russ C."/>
            <person name="Tyler B."/>
            <person name="van West P."/>
            <person name="Dieguez-Uribeondo J."/>
            <person name="Young S.K."/>
            <person name="Zeng Q."/>
            <person name="Gargeya S."/>
            <person name="Fitzgerald M."/>
            <person name="Abouelleil A."/>
            <person name="Alvarado L."/>
            <person name="Chapman S.B."/>
            <person name="Gainer-Dewar J."/>
            <person name="Goldberg J."/>
            <person name="Griggs A."/>
            <person name="Gujja S."/>
            <person name="Hansen M."/>
            <person name="Howarth C."/>
            <person name="Imamovic A."/>
            <person name="Ireland A."/>
            <person name="Larimer J."/>
            <person name="McCowan C."/>
            <person name="Murphy C."/>
            <person name="Pearson M."/>
            <person name="Poon T.W."/>
            <person name="Priest M."/>
            <person name="Roberts A."/>
            <person name="Saif S."/>
            <person name="Shea T."/>
            <person name="Sykes S."/>
            <person name="Wortman J."/>
            <person name="Nusbaum C."/>
            <person name="Birren B."/>
        </authorList>
    </citation>
    <scope>NUCLEOTIDE SEQUENCE [LARGE SCALE GENOMIC DNA]</scope>
    <source>
        <strain evidence="8">APO3</strain>
    </source>
</reference>
<dbReference type="EMBL" id="MZMZ02002968">
    <property type="protein sequence ID" value="RQM23405.1"/>
    <property type="molecule type" value="Genomic_DNA"/>
</dbReference>
<dbReference type="InterPro" id="IPR036259">
    <property type="entry name" value="MFS_trans_sf"/>
</dbReference>
<proteinExistence type="inferred from homology"/>
<feature type="transmembrane region" description="Helical" evidence="7">
    <location>
        <begin position="519"/>
        <end position="543"/>
    </location>
</feature>
<dbReference type="STRING" id="112090.W4FZH0"/>
<evidence type="ECO:0000313" key="8">
    <source>
        <dbReference type="EMBL" id="ETV72406.1"/>
    </source>
</evidence>
<keyword evidence="10" id="KW-1185">Reference proteome</keyword>
<feature type="transmembrane region" description="Helical" evidence="7">
    <location>
        <begin position="340"/>
        <end position="359"/>
    </location>
</feature>
<evidence type="ECO:0000256" key="3">
    <source>
        <dbReference type="ARBA" id="ARBA00022448"/>
    </source>
</evidence>
<feature type="transmembrane region" description="Helical" evidence="7">
    <location>
        <begin position="371"/>
        <end position="394"/>
    </location>
</feature>
<feature type="transmembrane region" description="Helical" evidence="7">
    <location>
        <begin position="122"/>
        <end position="140"/>
    </location>
</feature>
<dbReference type="OrthoDB" id="754047at2759"/>
<organism evidence="8">
    <name type="scientific">Aphanomyces astaci</name>
    <name type="common">Crayfish plague agent</name>
    <dbReference type="NCBI Taxonomy" id="112090"/>
    <lineage>
        <taxon>Eukaryota</taxon>
        <taxon>Sar</taxon>
        <taxon>Stramenopiles</taxon>
        <taxon>Oomycota</taxon>
        <taxon>Saprolegniomycetes</taxon>
        <taxon>Saprolegniales</taxon>
        <taxon>Verrucalvaceae</taxon>
        <taxon>Aphanomyces</taxon>
    </lineage>
</organism>
<dbReference type="Proteomes" id="UP000284702">
    <property type="component" value="Unassembled WGS sequence"/>
</dbReference>
<dbReference type="RefSeq" id="XP_009838088.1">
    <property type="nucleotide sequence ID" value="XM_009839786.1"/>
</dbReference>
<keyword evidence="5 7" id="KW-1133">Transmembrane helix</keyword>
<evidence type="ECO:0000256" key="7">
    <source>
        <dbReference type="SAM" id="Phobius"/>
    </source>
</evidence>
<evidence type="ECO:0000256" key="5">
    <source>
        <dbReference type="ARBA" id="ARBA00022989"/>
    </source>
</evidence>
<feature type="transmembrane region" description="Helical" evidence="7">
    <location>
        <begin position="257"/>
        <end position="276"/>
    </location>
</feature>
<reference evidence="9 10" key="2">
    <citation type="submission" date="2018-07" db="EMBL/GenBank/DDBJ databases">
        <title>Annotation of Aphanomyces astaci genome assembly.</title>
        <authorList>
            <person name="Studholme D.J."/>
        </authorList>
    </citation>
    <scope>NUCLEOTIDE SEQUENCE [LARGE SCALE GENOMIC DNA]</scope>
    <source>
        <strain evidence="9">Pc</strain>
    </source>
</reference>
<feature type="transmembrane region" description="Helical" evidence="7">
    <location>
        <begin position="218"/>
        <end position="237"/>
    </location>
</feature>
<dbReference type="PANTHER" id="PTHR31585">
    <property type="entry name" value="FOLATE-BIOPTERIN TRANSPORTER 1, CHLOROPLASTIC"/>
    <property type="match status" value="1"/>
</dbReference>
<dbReference type="EMBL" id="KI913154">
    <property type="protein sequence ID" value="ETV72406.1"/>
    <property type="molecule type" value="Genomic_DNA"/>
</dbReference>
<dbReference type="VEuPathDB" id="FungiDB:H257_12543"/>
<dbReference type="Pfam" id="PF03092">
    <property type="entry name" value="BT1"/>
    <property type="match status" value="1"/>
</dbReference>
<feature type="transmembrane region" description="Helical" evidence="7">
    <location>
        <begin position="479"/>
        <end position="498"/>
    </location>
</feature>
<name>W4FZH0_APHAT</name>
<dbReference type="GeneID" id="20814539"/>
<evidence type="ECO:0000256" key="1">
    <source>
        <dbReference type="ARBA" id="ARBA00004141"/>
    </source>
</evidence>
<dbReference type="AlphaFoldDB" id="W4FZH0"/>
<feature type="transmembrane region" description="Helical" evidence="7">
    <location>
        <begin position="400"/>
        <end position="423"/>
    </location>
</feature>
<comment type="subcellular location">
    <subcellularLocation>
        <location evidence="1">Membrane</location>
        <topology evidence="1">Multi-pass membrane protein</topology>
    </subcellularLocation>
</comment>
<accession>W4FZH0</accession>
<evidence type="ECO:0000313" key="9">
    <source>
        <dbReference type="EMBL" id="RQM23405.1"/>
    </source>
</evidence>
<dbReference type="SUPFAM" id="SSF103473">
    <property type="entry name" value="MFS general substrate transporter"/>
    <property type="match status" value="1"/>
</dbReference>
<feature type="transmembrane region" description="Helical" evidence="7">
    <location>
        <begin position="93"/>
        <end position="115"/>
    </location>
</feature>
<dbReference type="PANTHER" id="PTHR31585:SF5">
    <property type="entry name" value="RNA-BINDING S4 DOMAIN-CONTAINING PROTEIN"/>
    <property type="match status" value="1"/>
</dbReference>
<dbReference type="InterPro" id="IPR039309">
    <property type="entry name" value="BT1"/>
</dbReference>
<keyword evidence="6 7" id="KW-0472">Membrane</keyword>
<evidence type="ECO:0000256" key="4">
    <source>
        <dbReference type="ARBA" id="ARBA00022692"/>
    </source>
</evidence>
<feature type="transmembrane region" description="Helical" evidence="7">
    <location>
        <begin position="435"/>
        <end position="456"/>
    </location>
</feature>
<comment type="similarity">
    <text evidence="2">Belongs to the major facilitator superfamily. Folate-biopterin transporter (TC 2.A.71) family.</text>
</comment>
<gene>
    <name evidence="9" type="ORF">B5M09_008333</name>
    <name evidence="8" type="ORF">H257_12543</name>
</gene>
<feature type="transmembrane region" description="Helical" evidence="7">
    <location>
        <begin position="306"/>
        <end position="328"/>
    </location>
</feature>
<evidence type="ECO:0000256" key="2">
    <source>
        <dbReference type="ARBA" id="ARBA00007015"/>
    </source>
</evidence>
<keyword evidence="3" id="KW-0813">Transport</keyword>
<sequence length="564" mass="61790">MSTLPSHQSLDLIERFSQSDDKLYDGFKTPDTIEAGGALRAGPPPSYSSLDVLALMSQYASMGLLYGVTYNLSYPFLTVYFHMEGTQLTSANALMTLAWSFKVFIGMLSDCVPVFGLRRKPYMFVGWTINAICMLVLASVDHGLPLYIDPSLEGRPLSNLTADESRGVDASAPSRGAFMVIMCTIAAFGQVVAEAACDALVVEYAQREPLHCRGRMQSLTYAIRLCAQGVTGLMFGICNNSPRFGGTYSWDIGVNGMFILVSITSTLAVPVTIFGVKEAKRTEAVSFQTYLGQCWALAQKRAVWQIVLYLFWSTVFYCSITTTASPYVKFYWAKVESFNSALIMTISNCVSAGVLMLMASYGLHWNWRVTFVVTTLIANGLDAIVQYCTIFDVFRNQWVYLGMPLAEQVPLAINWAVTMYVIVELAEDGSEGVMYGLLTTVMAMPMILGAMVTNIYCAELQLKSTDIASDTPDVRRDVAYSYMVKYGAAAFSCCWVVLFPRQKAECAELKKNGGNYPRVGAAVLISCFVILCVSVTSTVMSMFDATACYVFAGGQGCDLVETSG</sequence>